<dbReference type="EMBL" id="JAIWYP010000010">
    <property type="protein sequence ID" value="KAH3747527.1"/>
    <property type="molecule type" value="Genomic_DNA"/>
</dbReference>
<reference evidence="1" key="2">
    <citation type="submission" date="2020-11" db="EMBL/GenBank/DDBJ databases">
        <authorList>
            <person name="McCartney M.A."/>
            <person name="Auch B."/>
            <person name="Kono T."/>
            <person name="Mallez S."/>
            <person name="Becker A."/>
            <person name="Gohl D.M."/>
            <person name="Silverstein K.A.T."/>
            <person name="Koren S."/>
            <person name="Bechman K.B."/>
            <person name="Herman A."/>
            <person name="Abrahante J.E."/>
            <person name="Garbe J."/>
        </authorList>
    </citation>
    <scope>NUCLEOTIDE SEQUENCE</scope>
    <source>
        <strain evidence="1">Duluth1</strain>
        <tissue evidence="1">Whole animal</tissue>
    </source>
</reference>
<accession>A0A9D4DDA5</accession>
<comment type="caution">
    <text evidence="1">The sequence shown here is derived from an EMBL/GenBank/DDBJ whole genome shotgun (WGS) entry which is preliminary data.</text>
</comment>
<keyword evidence="2" id="KW-1185">Reference proteome</keyword>
<proteinExistence type="predicted"/>
<protein>
    <submittedName>
        <fullName evidence="1">Uncharacterized protein</fullName>
    </submittedName>
</protein>
<name>A0A9D4DDA5_DREPO</name>
<gene>
    <name evidence="1" type="ORF">DPMN_181954</name>
</gene>
<evidence type="ECO:0000313" key="2">
    <source>
        <dbReference type="Proteomes" id="UP000828390"/>
    </source>
</evidence>
<sequence length="54" mass="6011">MNSNGALYGHKGHSYASAESVVRLLHGERVFIKSLYSNMIDNTRLQTTLVSKTN</sequence>
<organism evidence="1 2">
    <name type="scientific">Dreissena polymorpha</name>
    <name type="common">Zebra mussel</name>
    <name type="synonym">Mytilus polymorpha</name>
    <dbReference type="NCBI Taxonomy" id="45954"/>
    <lineage>
        <taxon>Eukaryota</taxon>
        <taxon>Metazoa</taxon>
        <taxon>Spiralia</taxon>
        <taxon>Lophotrochozoa</taxon>
        <taxon>Mollusca</taxon>
        <taxon>Bivalvia</taxon>
        <taxon>Autobranchia</taxon>
        <taxon>Heteroconchia</taxon>
        <taxon>Euheterodonta</taxon>
        <taxon>Imparidentia</taxon>
        <taxon>Neoheterodontei</taxon>
        <taxon>Myida</taxon>
        <taxon>Dreissenoidea</taxon>
        <taxon>Dreissenidae</taxon>
        <taxon>Dreissena</taxon>
    </lineage>
</organism>
<dbReference type="AlphaFoldDB" id="A0A9D4DDA5"/>
<dbReference type="Proteomes" id="UP000828390">
    <property type="component" value="Unassembled WGS sequence"/>
</dbReference>
<reference evidence="1" key="1">
    <citation type="journal article" date="2019" name="bioRxiv">
        <title>The Genome of the Zebra Mussel, Dreissena polymorpha: A Resource for Invasive Species Research.</title>
        <authorList>
            <person name="McCartney M.A."/>
            <person name="Auch B."/>
            <person name="Kono T."/>
            <person name="Mallez S."/>
            <person name="Zhang Y."/>
            <person name="Obille A."/>
            <person name="Becker A."/>
            <person name="Abrahante J.E."/>
            <person name="Garbe J."/>
            <person name="Badalamenti J.P."/>
            <person name="Herman A."/>
            <person name="Mangelson H."/>
            <person name="Liachko I."/>
            <person name="Sullivan S."/>
            <person name="Sone E.D."/>
            <person name="Koren S."/>
            <person name="Silverstein K.A.T."/>
            <person name="Beckman K.B."/>
            <person name="Gohl D.M."/>
        </authorList>
    </citation>
    <scope>NUCLEOTIDE SEQUENCE</scope>
    <source>
        <strain evidence="1">Duluth1</strain>
        <tissue evidence="1">Whole animal</tissue>
    </source>
</reference>
<evidence type="ECO:0000313" key="1">
    <source>
        <dbReference type="EMBL" id="KAH3747527.1"/>
    </source>
</evidence>